<name>A0AAD5TVP5_9FUNG</name>
<sequence length="158" mass="17736">MVRSTRFDKLIELISSESFVELLHELKFTSVTVQHGGSPFTLKTIKNIVLKAFSYSDEIGKYFEKADLIVSHAGSGSILEALELNKPLLVVVNDGLMNNHQSELAEILNRQGVLLKTNIQDFFEKFKLINDEGFKFTAMESSDPDLFVKALKNLVGLK</sequence>
<comment type="caution">
    <text evidence="14">The sequence shown here is derived from an EMBL/GenBank/DDBJ whole genome shotgun (WGS) entry which is preliminary data.</text>
</comment>
<keyword evidence="8 12" id="KW-0256">Endoplasmic reticulum</keyword>
<dbReference type="GO" id="GO:0004577">
    <property type="term" value="F:N-acetylglucosaminyldiphosphodolichol N-acetylglucosaminyltransferase activity"/>
    <property type="evidence" value="ECO:0007669"/>
    <property type="project" value="UniProtKB-EC"/>
</dbReference>
<evidence type="ECO:0000256" key="9">
    <source>
        <dbReference type="ARBA" id="ARBA00024804"/>
    </source>
</evidence>
<feature type="domain" description="Glycosyl transferase family 28 C-terminal" evidence="13">
    <location>
        <begin position="4"/>
        <end position="111"/>
    </location>
</feature>
<keyword evidence="15" id="KW-1185">Reference proteome</keyword>
<dbReference type="PANTHER" id="PTHR12867:SF6">
    <property type="entry name" value="N-ACETYLGLUCOSAMINYLDIPHOSPHODOLICHOL N-ACETYLGLUCOSAMINYLTRANSFERASE"/>
    <property type="match status" value="1"/>
</dbReference>
<dbReference type="EC" id="2.4.1.141" evidence="4 12"/>
<evidence type="ECO:0000256" key="10">
    <source>
        <dbReference type="ARBA" id="ARBA00032061"/>
    </source>
</evidence>
<comment type="similarity">
    <text evidence="2 12">Belongs to the glycosyltransferase 28 family.</text>
</comment>
<protein>
    <recommendedName>
        <fullName evidence="5 12">UDP-N-acetylglucosamine transferase subunit ALG13</fullName>
        <ecNumber evidence="4 12">2.4.1.141</ecNumber>
    </recommendedName>
    <alternativeName>
        <fullName evidence="10 12">Asparagine-linked glycosylation protein 13</fullName>
    </alternativeName>
</protein>
<evidence type="ECO:0000256" key="12">
    <source>
        <dbReference type="RuleBase" id="RU362128"/>
    </source>
</evidence>
<comment type="subunit">
    <text evidence="3 12">Heterodimer with ALG14 to form a functional enzyme.</text>
</comment>
<evidence type="ECO:0000256" key="6">
    <source>
        <dbReference type="ARBA" id="ARBA00022676"/>
    </source>
</evidence>
<evidence type="ECO:0000313" key="15">
    <source>
        <dbReference type="Proteomes" id="UP001211065"/>
    </source>
</evidence>
<dbReference type="EMBL" id="JADGJW010000958">
    <property type="protein sequence ID" value="KAJ3209138.1"/>
    <property type="molecule type" value="Genomic_DNA"/>
</dbReference>
<evidence type="ECO:0000256" key="5">
    <source>
        <dbReference type="ARBA" id="ARBA00017468"/>
    </source>
</evidence>
<evidence type="ECO:0000313" key="14">
    <source>
        <dbReference type="EMBL" id="KAJ3209138.1"/>
    </source>
</evidence>
<evidence type="ECO:0000256" key="4">
    <source>
        <dbReference type="ARBA" id="ARBA00012614"/>
    </source>
</evidence>
<evidence type="ECO:0000259" key="13">
    <source>
        <dbReference type="Pfam" id="PF04101"/>
    </source>
</evidence>
<proteinExistence type="inferred from homology"/>
<gene>
    <name evidence="12" type="primary">ALG13</name>
    <name evidence="14" type="ORF">HK099_008568</name>
</gene>
<evidence type="ECO:0000256" key="2">
    <source>
        <dbReference type="ARBA" id="ARBA00006962"/>
    </source>
</evidence>
<dbReference type="Pfam" id="PF04101">
    <property type="entry name" value="Glyco_tran_28_C"/>
    <property type="match status" value="1"/>
</dbReference>
<comment type="function">
    <text evidence="9 12">Involved in protein N-glycosylation. Essential for the second step of the dolichol-linked oligosaccharide pathway.</text>
</comment>
<evidence type="ECO:0000256" key="1">
    <source>
        <dbReference type="ARBA" id="ARBA00004240"/>
    </source>
</evidence>
<reference evidence="14" key="1">
    <citation type="submission" date="2020-05" db="EMBL/GenBank/DDBJ databases">
        <title>Phylogenomic resolution of chytrid fungi.</title>
        <authorList>
            <person name="Stajich J.E."/>
            <person name="Amses K."/>
            <person name="Simmons R."/>
            <person name="Seto K."/>
            <person name="Myers J."/>
            <person name="Bonds A."/>
            <person name="Quandt C.A."/>
            <person name="Barry K."/>
            <person name="Liu P."/>
            <person name="Grigoriev I."/>
            <person name="Longcore J.E."/>
            <person name="James T.Y."/>
        </authorList>
    </citation>
    <scope>NUCLEOTIDE SEQUENCE</scope>
    <source>
        <strain evidence="14">JEL0476</strain>
    </source>
</reference>
<accession>A0AAD5TVP5</accession>
<dbReference type="Proteomes" id="UP001211065">
    <property type="component" value="Unassembled WGS sequence"/>
</dbReference>
<comment type="subcellular location">
    <subcellularLocation>
        <location evidence="1 12">Endoplasmic reticulum</location>
    </subcellularLocation>
</comment>
<dbReference type="Gene3D" id="3.40.50.2000">
    <property type="entry name" value="Glycogen Phosphorylase B"/>
    <property type="match status" value="1"/>
</dbReference>
<evidence type="ECO:0000256" key="8">
    <source>
        <dbReference type="ARBA" id="ARBA00022824"/>
    </source>
</evidence>
<dbReference type="InterPro" id="IPR039042">
    <property type="entry name" value="Alg13-like"/>
</dbReference>
<organism evidence="14 15">
    <name type="scientific">Clydaea vesicula</name>
    <dbReference type="NCBI Taxonomy" id="447962"/>
    <lineage>
        <taxon>Eukaryota</taxon>
        <taxon>Fungi</taxon>
        <taxon>Fungi incertae sedis</taxon>
        <taxon>Chytridiomycota</taxon>
        <taxon>Chytridiomycota incertae sedis</taxon>
        <taxon>Chytridiomycetes</taxon>
        <taxon>Lobulomycetales</taxon>
        <taxon>Lobulomycetaceae</taxon>
        <taxon>Clydaea</taxon>
    </lineage>
</organism>
<dbReference type="InterPro" id="IPR007235">
    <property type="entry name" value="Glyco_trans_28_C"/>
</dbReference>
<evidence type="ECO:0000256" key="7">
    <source>
        <dbReference type="ARBA" id="ARBA00022679"/>
    </source>
</evidence>
<evidence type="ECO:0000256" key="3">
    <source>
        <dbReference type="ARBA" id="ARBA00011198"/>
    </source>
</evidence>
<keyword evidence="6 12" id="KW-0328">Glycosyltransferase</keyword>
<dbReference type="GO" id="GO:0005783">
    <property type="term" value="C:endoplasmic reticulum"/>
    <property type="evidence" value="ECO:0007669"/>
    <property type="project" value="UniProtKB-SubCell"/>
</dbReference>
<dbReference type="PANTHER" id="PTHR12867">
    <property type="entry name" value="GLYCOSYL TRANSFERASE-RELATED"/>
    <property type="match status" value="1"/>
</dbReference>
<dbReference type="AlphaFoldDB" id="A0AAD5TVP5"/>
<dbReference type="GO" id="GO:0006488">
    <property type="term" value="P:dolichol-linked oligosaccharide biosynthetic process"/>
    <property type="evidence" value="ECO:0007669"/>
    <property type="project" value="InterPro"/>
</dbReference>
<evidence type="ECO:0000256" key="11">
    <source>
        <dbReference type="ARBA" id="ARBA00048184"/>
    </source>
</evidence>
<dbReference type="SUPFAM" id="SSF53756">
    <property type="entry name" value="UDP-Glycosyltransferase/glycogen phosphorylase"/>
    <property type="match status" value="1"/>
</dbReference>
<keyword evidence="7 12" id="KW-0808">Transferase</keyword>
<comment type="catalytic activity">
    <reaction evidence="11">
        <text>an N-acetyl-alpha-D-glucosaminyl-diphospho-di-trans,poly-cis-dolichol + UDP-N-acetyl-alpha-D-glucosamine = an N,N'-diacetylchitobiosyl-diphospho-di-trans,poly-cis-dolichol + UDP + H(+)</text>
        <dbReference type="Rhea" id="RHEA:23380"/>
        <dbReference type="Rhea" id="RHEA-COMP:19507"/>
        <dbReference type="Rhea" id="RHEA-COMP:19510"/>
        <dbReference type="ChEBI" id="CHEBI:15378"/>
        <dbReference type="ChEBI" id="CHEBI:57269"/>
        <dbReference type="ChEBI" id="CHEBI:57705"/>
        <dbReference type="ChEBI" id="CHEBI:58223"/>
        <dbReference type="ChEBI" id="CHEBI:58427"/>
        <dbReference type="EC" id="2.4.1.141"/>
    </reaction>
</comment>